<evidence type="ECO:0000313" key="5">
    <source>
        <dbReference type="EMBL" id="TQF02746.1"/>
    </source>
</evidence>
<dbReference type="AlphaFoldDB" id="A0A540W162"/>
<dbReference type="InterPro" id="IPR020845">
    <property type="entry name" value="AMP-binding_CS"/>
</dbReference>
<dbReference type="GO" id="GO:0043041">
    <property type="term" value="P:amino acid activation for nonribosomal peptide biosynthetic process"/>
    <property type="evidence" value="ECO:0007669"/>
    <property type="project" value="TreeGrafter"/>
</dbReference>
<dbReference type="PANTHER" id="PTHR45527:SF1">
    <property type="entry name" value="FATTY ACID SYNTHASE"/>
    <property type="match status" value="1"/>
</dbReference>
<organism evidence="5 6">
    <name type="scientific">Kitasatospora acidiphila</name>
    <dbReference type="NCBI Taxonomy" id="2567942"/>
    <lineage>
        <taxon>Bacteria</taxon>
        <taxon>Bacillati</taxon>
        <taxon>Actinomycetota</taxon>
        <taxon>Actinomycetes</taxon>
        <taxon>Kitasatosporales</taxon>
        <taxon>Streptomycetaceae</taxon>
        <taxon>Kitasatospora</taxon>
    </lineage>
</organism>
<dbReference type="InterPro" id="IPR006162">
    <property type="entry name" value="Ppantetheine_attach_site"/>
</dbReference>
<protein>
    <submittedName>
        <fullName evidence="5">Non-ribosomal peptide synthetase</fullName>
    </submittedName>
</protein>
<comment type="caution">
    <text evidence="5">The sequence shown here is derived from an EMBL/GenBank/DDBJ whole genome shotgun (WGS) entry which is preliminary data.</text>
</comment>
<proteinExistence type="predicted"/>
<evidence type="ECO:0000256" key="3">
    <source>
        <dbReference type="ARBA" id="ARBA00022553"/>
    </source>
</evidence>
<dbReference type="SUPFAM" id="SSF47336">
    <property type="entry name" value="ACP-like"/>
    <property type="match status" value="1"/>
</dbReference>
<keyword evidence="6" id="KW-1185">Reference proteome</keyword>
<keyword evidence="3" id="KW-0597">Phosphoprotein</keyword>
<dbReference type="PROSITE" id="PS00455">
    <property type="entry name" value="AMP_BINDING"/>
    <property type="match status" value="1"/>
</dbReference>
<dbReference type="InterPro" id="IPR042099">
    <property type="entry name" value="ANL_N_sf"/>
</dbReference>
<name>A0A540W162_9ACTN</name>
<dbReference type="Gene3D" id="3.30.300.30">
    <property type="match status" value="1"/>
</dbReference>
<gene>
    <name evidence="5" type="ORF">E6W39_11355</name>
</gene>
<comment type="cofactor">
    <cofactor evidence="1">
        <name>pantetheine 4'-phosphate</name>
        <dbReference type="ChEBI" id="CHEBI:47942"/>
    </cofactor>
</comment>
<dbReference type="Pfam" id="PF13193">
    <property type="entry name" value="AMP-binding_C"/>
    <property type="match status" value="1"/>
</dbReference>
<evidence type="ECO:0000259" key="4">
    <source>
        <dbReference type="PROSITE" id="PS50075"/>
    </source>
</evidence>
<dbReference type="GO" id="GO:0005737">
    <property type="term" value="C:cytoplasm"/>
    <property type="evidence" value="ECO:0007669"/>
    <property type="project" value="TreeGrafter"/>
</dbReference>
<evidence type="ECO:0000313" key="6">
    <source>
        <dbReference type="Proteomes" id="UP000319103"/>
    </source>
</evidence>
<dbReference type="FunFam" id="3.40.50.980:FF:000001">
    <property type="entry name" value="Non-ribosomal peptide synthetase"/>
    <property type="match status" value="1"/>
</dbReference>
<dbReference type="Gene3D" id="1.10.1200.10">
    <property type="entry name" value="ACP-like"/>
    <property type="match status" value="1"/>
</dbReference>
<dbReference type="OrthoDB" id="2472181at2"/>
<dbReference type="PROSITE" id="PS50075">
    <property type="entry name" value="CARRIER"/>
    <property type="match status" value="1"/>
</dbReference>
<reference evidence="5 6" key="1">
    <citation type="submission" date="2019-06" db="EMBL/GenBank/DDBJ databases">
        <title>Description of Kitasatospora acidophila sp. nov. isolated from pine grove soil, and reclassification of Streptomyces novaecaesareae to Kitasatospora novaeceasareae comb. nov.</title>
        <authorList>
            <person name="Kim M.J."/>
        </authorList>
    </citation>
    <scope>NUCLEOTIDE SEQUENCE [LARGE SCALE GENOMIC DNA]</scope>
    <source>
        <strain evidence="5 6">MMS16-CNU292</strain>
    </source>
</reference>
<dbReference type="NCBIfam" id="TIGR01733">
    <property type="entry name" value="AA-adenyl-dom"/>
    <property type="match status" value="1"/>
</dbReference>
<accession>A0A540W162</accession>
<dbReference type="GO" id="GO:0017000">
    <property type="term" value="P:antibiotic biosynthetic process"/>
    <property type="evidence" value="ECO:0007669"/>
    <property type="project" value="UniProtKB-ARBA"/>
</dbReference>
<dbReference type="InterPro" id="IPR045851">
    <property type="entry name" value="AMP-bd_C_sf"/>
</dbReference>
<dbReference type="FunFam" id="1.10.1200.10:FF:000005">
    <property type="entry name" value="Nonribosomal peptide synthetase 1"/>
    <property type="match status" value="1"/>
</dbReference>
<dbReference type="CDD" id="cd05930">
    <property type="entry name" value="A_NRPS"/>
    <property type="match status" value="1"/>
</dbReference>
<dbReference type="SUPFAM" id="SSF56801">
    <property type="entry name" value="Acetyl-CoA synthetase-like"/>
    <property type="match status" value="1"/>
</dbReference>
<dbReference type="Pfam" id="PF00501">
    <property type="entry name" value="AMP-binding"/>
    <property type="match status" value="1"/>
</dbReference>
<dbReference type="GO" id="GO:0031177">
    <property type="term" value="F:phosphopantetheine binding"/>
    <property type="evidence" value="ECO:0007669"/>
    <property type="project" value="InterPro"/>
</dbReference>
<dbReference type="PANTHER" id="PTHR45527">
    <property type="entry name" value="NONRIBOSOMAL PEPTIDE SYNTHETASE"/>
    <property type="match status" value="1"/>
</dbReference>
<dbReference type="SMART" id="SM00823">
    <property type="entry name" value="PKS_PP"/>
    <property type="match status" value="1"/>
</dbReference>
<dbReference type="Pfam" id="PF00550">
    <property type="entry name" value="PP-binding"/>
    <property type="match status" value="1"/>
</dbReference>
<dbReference type="SMART" id="SM01294">
    <property type="entry name" value="PKS_PP_betabranch"/>
    <property type="match status" value="1"/>
</dbReference>
<dbReference type="Proteomes" id="UP000319103">
    <property type="component" value="Unassembled WGS sequence"/>
</dbReference>
<dbReference type="EMBL" id="VIGB01000003">
    <property type="protein sequence ID" value="TQF02746.1"/>
    <property type="molecule type" value="Genomic_DNA"/>
</dbReference>
<dbReference type="InterPro" id="IPR000873">
    <property type="entry name" value="AMP-dep_synth/lig_dom"/>
</dbReference>
<dbReference type="InterPro" id="IPR009081">
    <property type="entry name" value="PP-bd_ACP"/>
</dbReference>
<dbReference type="Gene3D" id="3.40.50.12780">
    <property type="entry name" value="N-terminal domain of ligase-like"/>
    <property type="match status" value="1"/>
</dbReference>
<dbReference type="InterPro" id="IPR020806">
    <property type="entry name" value="PKS_PP-bd"/>
</dbReference>
<keyword evidence="2" id="KW-0596">Phosphopantetheine</keyword>
<evidence type="ECO:0000256" key="2">
    <source>
        <dbReference type="ARBA" id="ARBA00022450"/>
    </source>
</evidence>
<dbReference type="InterPro" id="IPR036736">
    <property type="entry name" value="ACP-like_sf"/>
</dbReference>
<dbReference type="PROSITE" id="PS00012">
    <property type="entry name" value="PHOSPHOPANTETHEINE"/>
    <property type="match status" value="1"/>
</dbReference>
<dbReference type="InterPro" id="IPR010071">
    <property type="entry name" value="AA_adenyl_dom"/>
</dbReference>
<feature type="domain" description="Carrier" evidence="4">
    <location>
        <begin position="528"/>
        <end position="603"/>
    </location>
</feature>
<sequence>MRLRKELVLVTDLAQKPVDLVARFRATAQRAPDRIAVRGADGELTFAELDQRTAQLAGALAARGVGAGDLVGVSLPRGTQLVVSLLAVWRAGAAYLPLDPRYPVDRLEFMAKDAGIRVLVGEPGHVLRASGLDVVAPDSVAGDPEAAGSEPVAVSPLDPAYVIYTSGSTGRPKGVQVGRGSVADLVAALERAGVYAEEPRVVGWNASVSFDASVQQWARICRGDTIAILDEDQRTDPDQLRGLLDAYGIQDLDLTPSHWELVRTCLLDGGADGPLPRLFMGGEPVPERTWQEISKATANGLLEAVNLYGPTECTVDATSAWITGEEAHIGHPLPGTRAYVVGDDLRQLTAPGETGELFLAGEGLALGYLNRPALTAERFVADPFAANGDGPRLLGDGGRMYRTGDQVRLRADGSLEFIGRVDRQVKVRGYRIELGEVEAAVSSHPRVTTALLTGYRDPALGDQLVAYYVADEPPTDAELRDHCAAVLPEFMVPSVFVAVDTIPLTVNGKVDWEALPAPQAAPAEQFVEPRGTVEKLLAEVWAEVLGRDRISADDNFFALGGHSLVALKVISRLKRELGLAVRTKEVYQHPQLRELAGYVEAKFAAAPETS</sequence>
<dbReference type="GO" id="GO:0044550">
    <property type="term" value="P:secondary metabolite biosynthetic process"/>
    <property type="evidence" value="ECO:0007669"/>
    <property type="project" value="TreeGrafter"/>
</dbReference>
<dbReference type="InterPro" id="IPR025110">
    <property type="entry name" value="AMP-bd_C"/>
</dbReference>
<evidence type="ECO:0000256" key="1">
    <source>
        <dbReference type="ARBA" id="ARBA00001957"/>
    </source>
</evidence>